<name>A0A9Q3HFV5_9BASI</name>
<dbReference type="Proteomes" id="UP000765509">
    <property type="component" value="Unassembled WGS sequence"/>
</dbReference>
<protein>
    <submittedName>
        <fullName evidence="1">Uncharacterized protein</fullName>
    </submittedName>
</protein>
<comment type="caution">
    <text evidence="1">The sequence shown here is derived from an EMBL/GenBank/DDBJ whole genome shotgun (WGS) entry which is preliminary data.</text>
</comment>
<organism evidence="1 2">
    <name type="scientific">Austropuccinia psidii MF-1</name>
    <dbReference type="NCBI Taxonomy" id="1389203"/>
    <lineage>
        <taxon>Eukaryota</taxon>
        <taxon>Fungi</taxon>
        <taxon>Dikarya</taxon>
        <taxon>Basidiomycota</taxon>
        <taxon>Pucciniomycotina</taxon>
        <taxon>Pucciniomycetes</taxon>
        <taxon>Pucciniales</taxon>
        <taxon>Sphaerophragmiaceae</taxon>
        <taxon>Austropuccinia</taxon>
    </lineage>
</organism>
<dbReference type="EMBL" id="AVOT02017475">
    <property type="protein sequence ID" value="MBW0503591.1"/>
    <property type="molecule type" value="Genomic_DNA"/>
</dbReference>
<evidence type="ECO:0000313" key="1">
    <source>
        <dbReference type="EMBL" id="MBW0503591.1"/>
    </source>
</evidence>
<sequence>MLRWQMAIQEYRGNMTIAHEAGNMHKNPDGLSRWAIANTPDNTAYVPLEAESQIPIEGSDITDIGAEFLEEFRESYNQDKNCHILTSLLDKDCKYTTLVNSLDETWKNSYYKGRFHFFYGIIYHRTKHYCVMTVFSRFLINTILHECNDSICSRHP</sequence>
<evidence type="ECO:0000313" key="2">
    <source>
        <dbReference type="Proteomes" id="UP000765509"/>
    </source>
</evidence>
<accession>A0A9Q3HFV5</accession>
<dbReference type="AlphaFoldDB" id="A0A9Q3HFV5"/>
<reference evidence="1" key="1">
    <citation type="submission" date="2021-03" db="EMBL/GenBank/DDBJ databases">
        <title>Draft genome sequence of rust myrtle Austropuccinia psidii MF-1, a brazilian biotype.</title>
        <authorList>
            <person name="Quecine M.C."/>
            <person name="Pachon D.M.R."/>
            <person name="Bonatelli M.L."/>
            <person name="Correr F.H."/>
            <person name="Franceschini L.M."/>
            <person name="Leite T.F."/>
            <person name="Margarido G.R.A."/>
            <person name="Almeida C.A."/>
            <person name="Ferrarezi J.A."/>
            <person name="Labate C.A."/>
        </authorList>
    </citation>
    <scope>NUCLEOTIDE SEQUENCE</scope>
    <source>
        <strain evidence="1">MF-1</strain>
    </source>
</reference>
<gene>
    <name evidence="1" type="ORF">O181_043306</name>
</gene>
<proteinExistence type="predicted"/>
<keyword evidence="2" id="KW-1185">Reference proteome</keyword>